<feature type="non-terminal residue" evidence="1">
    <location>
        <position position="1"/>
    </location>
</feature>
<gene>
    <name evidence="1" type="primary">ORF218672</name>
</gene>
<accession>A0A0B7BZR3</accession>
<reference evidence="1" key="1">
    <citation type="submission" date="2014-12" db="EMBL/GenBank/DDBJ databases">
        <title>Insight into the proteome of Arion vulgaris.</title>
        <authorList>
            <person name="Aradska J."/>
            <person name="Bulat T."/>
            <person name="Smidak R."/>
            <person name="Sarate P."/>
            <person name="Gangsoo J."/>
            <person name="Sialana F."/>
            <person name="Bilban M."/>
            <person name="Lubec G."/>
        </authorList>
    </citation>
    <scope>NUCLEOTIDE SEQUENCE</scope>
    <source>
        <tissue evidence="1">Skin</tissue>
    </source>
</reference>
<evidence type="ECO:0000313" key="1">
    <source>
        <dbReference type="EMBL" id="CEK98422.1"/>
    </source>
</evidence>
<sequence length="71" mass="8030">ESVGIMLSIGITFFEIGSLPLDDYNMLREQDAAAKEYIDIATIFSPDAENLFSNLNMTNSKTFQDMEAFRQ</sequence>
<feature type="non-terminal residue" evidence="1">
    <location>
        <position position="71"/>
    </location>
</feature>
<organism evidence="1">
    <name type="scientific">Arion vulgaris</name>
    <dbReference type="NCBI Taxonomy" id="1028688"/>
    <lineage>
        <taxon>Eukaryota</taxon>
        <taxon>Metazoa</taxon>
        <taxon>Spiralia</taxon>
        <taxon>Lophotrochozoa</taxon>
        <taxon>Mollusca</taxon>
        <taxon>Gastropoda</taxon>
        <taxon>Heterobranchia</taxon>
        <taxon>Euthyneura</taxon>
        <taxon>Panpulmonata</taxon>
        <taxon>Eupulmonata</taxon>
        <taxon>Stylommatophora</taxon>
        <taxon>Helicina</taxon>
        <taxon>Arionoidea</taxon>
        <taxon>Arionidae</taxon>
        <taxon>Arion</taxon>
    </lineage>
</organism>
<dbReference type="AlphaFoldDB" id="A0A0B7BZR3"/>
<name>A0A0B7BZR3_9EUPU</name>
<proteinExistence type="predicted"/>
<protein>
    <submittedName>
        <fullName evidence="1">Uncharacterized protein</fullName>
    </submittedName>
</protein>
<dbReference type="EMBL" id="HACG01051551">
    <property type="protein sequence ID" value="CEK98422.1"/>
    <property type="molecule type" value="Transcribed_RNA"/>
</dbReference>